<name>A0A267WJ03_BIFPS</name>
<protein>
    <submittedName>
        <fullName evidence="1">Uncharacterized protein</fullName>
    </submittedName>
</protein>
<dbReference type="AlphaFoldDB" id="A0A267WJ03"/>
<dbReference type="RefSeq" id="WP_095280032.1">
    <property type="nucleotide sequence ID" value="NZ_MNLB01000027.1"/>
</dbReference>
<accession>A0A267WJ03</accession>
<dbReference type="Proteomes" id="UP000216789">
    <property type="component" value="Unassembled WGS sequence"/>
</dbReference>
<sequence>MAHYDITHTCGHDERIELFGKTSERERRIEWLQERPCTECWKKERAAEAEARKNKEAAMIVEKLGNDAADAVNALSNASCTLEGSAKQVAWAEDIRSKCIARALDRLSDLVSRLPGEATAQQSAALAARCNAIVSVIASKTAAAWWIDNRDDIDKAVVREAVKSLA</sequence>
<proteinExistence type="predicted"/>
<evidence type="ECO:0000313" key="1">
    <source>
        <dbReference type="EMBL" id="PAC72607.1"/>
    </source>
</evidence>
<dbReference type="EMBL" id="MNLB01000027">
    <property type="protein sequence ID" value="PAC72607.1"/>
    <property type="molecule type" value="Genomic_DNA"/>
</dbReference>
<organism evidence="1 2">
    <name type="scientific">Bifidobacterium pseudocatenulatum</name>
    <dbReference type="NCBI Taxonomy" id="28026"/>
    <lineage>
        <taxon>Bacteria</taxon>
        <taxon>Bacillati</taxon>
        <taxon>Actinomycetota</taxon>
        <taxon>Actinomycetes</taxon>
        <taxon>Bifidobacteriales</taxon>
        <taxon>Bifidobacteriaceae</taxon>
        <taxon>Bifidobacterium</taxon>
    </lineage>
</organism>
<evidence type="ECO:0000313" key="2">
    <source>
        <dbReference type="Proteomes" id="UP000216789"/>
    </source>
</evidence>
<comment type="caution">
    <text evidence="1">The sequence shown here is derived from an EMBL/GenBank/DDBJ whole genome shotgun (WGS) entry which is preliminary data.</text>
</comment>
<gene>
    <name evidence="1" type="ORF">BPS1E_1893</name>
</gene>
<reference evidence="1 2" key="1">
    <citation type="journal article" date="2017" name="ISME J.">
        <title>Unveiling bifidobacterial biogeography across the mammalian branch of the tree of life.</title>
        <authorList>
            <person name="Milani C."/>
            <person name="Mangifesta M."/>
            <person name="Mancabelli L."/>
            <person name="Lugli G.A."/>
            <person name="James K."/>
            <person name="Duranti S."/>
            <person name="Turroni F."/>
            <person name="Ferrario C."/>
            <person name="Ossiprandi M.C."/>
            <person name="van Sinderen D."/>
            <person name="Ventura M."/>
        </authorList>
    </citation>
    <scope>NUCLEOTIDE SEQUENCE [LARGE SCALE GENOMIC DNA]</scope>
    <source>
        <strain evidence="1 2">1E</strain>
    </source>
</reference>